<dbReference type="KEGG" id="mpw:MPR_2682"/>
<reference evidence="1 2" key="1">
    <citation type="submission" date="2016-10" db="EMBL/GenBank/DDBJ databases">
        <authorList>
            <person name="Varghese N."/>
            <person name="Submissions S."/>
        </authorList>
    </citation>
    <scope>NUCLEOTIDE SEQUENCE [LARGE SCALE GENOMIC DNA]</scope>
    <source>
        <strain evidence="2">DSM 19823 / KCTC 23066 / CCTCC M 208030 / D25</strain>
    </source>
</reference>
<dbReference type="RefSeq" id="WP_041893278.1">
    <property type="nucleotide sequence ID" value="NZ_CP010817.1"/>
</dbReference>
<accession>A0AAJ4W3D5</accession>
<keyword evidence="2" id="KW-1185">Reference proteome</keyword>
<evidence type="ECO:0000313" key="2">
    <source>
        <dbReference type="Proteomes" id="UP000183496"/>
    </source>
</evidence>
<dbReference type="Proteomes" id="UP000183496">
    <property type="component" value="Unassembled WGS sequence"/>
</dbReference>
<protein>
    <recommendedName>
        <fullName evidence="3">DUF4259 domain-containing protein</fullName>
    </recommendedName>
</protein>
<comment type="caution">
    <text evidence="1">The sequence shown here is derived from an EMBL/GenBank/DDBJ whole genome shotgun (WGS) entry which is preliminary data.</text>
</comment>
<organism evidence="1 2">
    <name type="scientific">Myroides profundi</name>
    <dbReference type="NCBI Taxonomy" id="480520"/>
    <lineage>
        <taxon>Bacteria</taxon>
        <taxon>Pseudomonadati</taxon>
        <taxon>Bacteroidota</taxon>
        <taxon>Flavobacteriia</taxon>
        <taxon>Flavobacteriales</taxon>
        <taxon>Flavobacteriaceae</taxon>
        <taxon>Myroides</taxon>
    </lineage>
</organism>
<dbReference type="Pfam" id="PF14078">
    <property type="entry name" value="DUF4259"/>
    <property type="match status" value="1"/>
</dbReference>
<gene>
    <name evidence="1" type="ORF">SAMN04488089_105188</name>
</gene>
<dbReference type="InterPro" id="IPR025355">
    <property type="entry name" value="DUF4259"/>
</dbReference>
<dbReference type="AlphaFoldDB" id="A0AAJ4W3D5"/>
<evidence type="ECO:0008006" key="3">
    <source>
        <dbReference type="Google" id="ProtNLM"/>
    </source>
</evidence>
<proteinExistence type="predicted"/>
<dbReference type="EMBL" id="FOFY01000005">
    <property type="protein sequence ID" value="SEQ73314.1"/>
    <property type="molecule type" value="Genomic_DNA"/>
</dbReference>
<evidence type="ECO:0000313" key="1">
    <source>
        <dbReference type="EMBL" id="SEQ73314.1"/>
    </source>
</evidence>
<name>A0AAJ4W3D5_MYRPR</name>
<sequence>MGAWGYKNFENDTAMDWYSELNESPDKELLYPYLEQIIKEEEFIDDEESFISLAILEALGGKLGLIDSKFSLPQIDDMDIVYLQEIVLKASKKLLFFKAHSELRELWEDSEDYDSWFNYQVDILYKLEKHFKKYGFMDVLEFDENIEEQWKQCIKEQYE</sequence>